<dbReference type="PANTHER" id="PTHR31318">
    <property type="entry name" value="EXPRESSED PROTEIN-RELATED"/>
    <property type="match status" value="1"/>
</dbReference>
<feature type="transmembrane region" description="Helical" evidence="1">
    <location>
        <begin position="460"/>
        <end position="484"/>
    </location>
</feature>
<dbReference type="EMBL" id="GL870975">
    <property type="protein sequence ID" value="EGC38488.1"/>
    <property type="molecule type" value="Genomic_DNA"/>
</dbReference>
<dbReference type="AlphaFoldDB" id="F0ZC11"/>
<dbReference type="VEuPathDB" id="AmoebaDB:DICPUDRAFT_75909"/>
<proteinExistence type="predicted"/>
<evidence type="ECO:0000256" key="1">
    <source>
        <dbReference type="SAM" id="Phobius"/>
    </source>
</evidence>
<dbReference type="PANTHER" id="PTHR31318:SF2">
    <property type="entry name" value="PECTIN LYASE-LIKE FAMILY PROTEIN-RELATED"/>
    <property type="match status" value="1"/>
</dbReference>
<keyword evidence="1" id="KW-0812">Transmembrane</keyword>
<feature type="transmembrane region" description="Helical" evidence="1">
    <location>
        <begin position="12"/>
        <end position="34"/>
    </location>
</feature>
<name>F0ZC11_DICPU</name>
<dbReference type="GeneID" id="10507160"/>
<dbReference type="InParanoid" id="F0ZC11"/>
<keyword evidence="1" id="KW-0472">Membrane</keyword>
<protein>
    <recommendedName>
        <fullName evidence="4">Right handed beta helix domain-containing protein</fullName>
    </recommendedName>
</protein>
<keyword evidence="1" id="KW-1133">Transmembrane helix</keyword>
<evidence type="ECO:0008006" key="4">
    <source>
        <dbReference type="Google" id="ProtNLM"/>
    </source>
</evidence>
<accession>F0ZC11</accession>
<dbReference type="Proteomes" id="UP000001064">
    <property type="component" value="Unassembled WGS sequence"/>
</dbReference>
<evidence type="ECO:0000313" key="3">
    <source>
        <dbReference type="Proteomes" id="UP000001064"/>
    </source>
</evidence>
<dbReference type="KEGG" id="dpp:DICPUDRAFT_75909"/>
<gene>
    <name evidence="2" type="ORF">DICPUDRAFT_75909</name>
</gene>
<evidence type="ECO:0000313" key="2">
    <source>
        <dbReference type="EMBL" id="EGC38488.1"/>
    </source>
</evidence>
<dbReference type="FunCoup" id="F0ZC11">
    <property type="interactions" value="2"/>
</dbReference>
<reference evidence="3" key="1">
    <citation type="journal article" date="2011" name="Genome Biol.">
        <title>Comparative genomics of the social amoebae Dictyostelium discoideum and Dictyostelium purpureum.</title>
        <authorList>
            <consortium name="US DOE Joint Genome Institute (JGI-PGF)"/>
            <person name="Sucgang R."/>
            <person name="Kuo A."/>
            <person name="Tian X."/>
            <person name="Salerno W."/>
            <person name="Parikh A."/>
            <person name="Feasley C.L."/>
            <person name="Dalin E."/>
            <person name="Tu H."/>
            <person name="Huang E."/>
            <person name="Barry K."/>
            <person name="Lindquist E."/>
            <person name="Shapiro H."/>
            <person name="Bruce D."/>
            <person name="Schmutz J."/>
            <person name="Salamov A."/>
            <person name="Fey P."/>
            <person name="Gaudet P."/>
            <person name="Anjard C."/>
            <person name="Babu M.M."/>
            <person name="Basu S."/>
            <person name="Bushmanova Y."/>
            <person name="van der Wel H."/>
            <person name="Katoh-Kurasawa M."/>
            <person name="Dinh C."/>
            <person name="Coutinho P.M."/>
            <person name="Saito T."/>
            <person name="Elias M."/>
            <person name="Schaap P."/>
            <person name="Kay R.R."/>
            <person name="Henrissat B."/>
            <person name="Eichinger L."/>
            <person name="Rivero F."/>
            <person name="Putnam N.H."/>
            <person name="West C.M."/>
            <person name="Loomis W.F."/>
            <person name="Chisholm R.L."/>
            <person name="Shaulsky G."/>
            <person name="Strassmann J.E."/>
            <person name="Queller D.C."/>
            <person name="Kuspa A."/>
            <person name="Grigoriev I.V."/>
        </authorList>
    </citation>
    <scope>NUCLEOTIDE SEQUENCE [LARGE SCALE GENOMIC DNA]</scope>
    <source>
        <strain evidence="3">QSDP1</strain>
    </source>
</reference>
<organism evidence="2 3">
    <name type="scientific">Dictyostelium purpureum</name>
    <name type="common">Slime mold</name>
    <dbReference type="NCBI Taxonomy" id="5786"/>
    <lineage>
        <taxon>Eukaryota</taxon>
        <taxon>Amoebozoa</taxon>
        <taxon>Evosea</taxon>
        <taxon>Eumycetozoa</taxon>
        <taxon>Dictyostelia</taxon>
        <taxon>Dictyosteliales</taxon>
        <taxon>Dictyosteliaceae</taxon>
        <taxon>Dictyostelium</taxon>
    </lineage>
</organism>
<dbReference type="RefSeq" id="XP_003284953.1">
    <property type="nucleotide sequence ID" value="XM_003284905.1"/>
</dbReference>
<sequence length="544" mass="62237">MRKNLQNFVIKIIIIILINSTTINSYDIVFDIFLNGISQNLNLNNTKSNSFQEAFFKISNNIIDQNTSKIEINLYIVKSDSDQDNLVINEEYHLGEIDPSIFSIYLTVVPNYDLEKVYSPSKVVIDGSNAKEPFFIVNSPIFNRFTTDRIIFKNWDTNLFSISNSSTLTSLLEFSYCTFKSNLNISNNIGDKLTFSNCIFSNNSFINIHFNNIYFFNSHFSNNNYSNDSNNNNNNNFIFIGNFIQLQNIFFYNNNGPLITLNSKEINIISCSVYNNTFSKPFLEIKNNTIIQFTQNSFYNNSFINNSGYSLINKKINNENTSTPISKISIEELKFYNNSINNYNTILDTLLNIENSEINIQKSIININKSQIDIDMFINIINTNHSTINITKSILPSKSYLVKGYNNTISSSNSTNNTLADHFCNIINQITYECLYIPPDNSNSNSTENIYKKKNKVVQVVSVVVPINVSLIIAVILLIVLVFYNKKKKAQEIKKNYILNSDKYLNSIVIENVGTIESINFNQAFDQNFDNPEGIELENIASVD</sequence>
<keyword evidence="3" id="KW-1185">Reference proteome</keyword>